<dbReference type="AlphaFoldDB" id="K8EA19"/>
<dbReference type="KEGG" id="bpg:Bathy01g04640"/>
<reference evidence="2 3" key="1">
    <citation type="submission" date="2011-10" db="EMBL/GenBank/DDBJ databases">
        <authorList>
            <person name="Genoscope - CEA"/>
        </authorList>
    </citation>
    <scope>NUCLEOTIDE SEQUENCE [LARGE SCALE GENOMIC DNA]</scope>
    <source>
        <strain evidence="2 3">RCC 1105</strain>
    </source>
</reference>
<organism evidence="2 3">
    <name type="scientific">Bathycoccus prasinos</name>
    <dbReference type="NCBI Taxonomy" id="41875"/>
    <lineage>
        <taxon>Eukaryota</taxon>
        <taxon>Viridiplantae</taxon>
        <taxon>Chlorophyta</taxon>
        <taxon>Mamiellophyceae</taxon>
        <taxon>Mamiellales</taxon>
        <taxon>Bathycoccaceae</taxon>
        <taxon>Bathycoccus</taxon>
    </lineage>
</organism>
<dbReference type="EMBL" id="FO082278">
    <property type="protein sequence ID" value="CCO14657.1"/>
    <property type="molecule type" value="Genomic_DNA"/>
</dbReference>
<evidence type="ECO:0000313" key="2">
    <source>
        <dbReference type="EMBL" id="CCO14657.1"/>
    </source>
</evidence>
<keyword evidence="3" id="KW-1185">Reference proteome</keyword>
<feature type="compositionally biased region" description="Basic and acidic residues" evidence="1">
    <location>
        <begin position="155"/>
        <end position="180"/>
    </location>
</feature>
<gene>
    <name evidence="2" type="ORF">Bathy01g04640</name>
</gene>
<feature type="region of interest" description="Disordered" evidence="1">
    <location>
        <begin position="533"/>
        <end position="559"/>
    </location>
</feature>
<feature type="region of interest" description="Disordered" evidence="1">
    <location>
        <begin position="410"/>
        <end position="444"/>
    </location>
</feature>
<dbReference type="Proteomes" id="UP000198341">
    <property type="component" value="Chromosome 1"/>
</dbReference>
<evidence type="ECO:0000313" key="3">
    <source>
        <dbReference type="Proteomes" id="UP000198341"/>
    </source>
</evidence>
<protein>
    <submittedName>
        <fullName evidence="2">Uncharacterized protein</fullName>
    </submittedName>
</protein>
<proteinExistence type="predicted"/>
<dbReference type="GeneID" id="19018199"/>
<dbReference type="RefSeq" id="XP_007515778.1">
    <property type="nucleotide sequence ID" value="XM_007515716.1"/>
</dbReference>
<feature type="region of interest" description="Disordered" evidence="1">
    <location>
        <begin position="1"/>
        <end position="63"/>
    </location>
</feature>
<feature type="compositionally biased region" description="Low complexity" evidence="1">
    <location>
        <begin position="411"/>
        <end position="444"/>
    </location>
</feature>
<sequence>MSHHRGGAGGNQHLHYDGTYGPISPSNSPDIPSPRQWTEPPPSPSSKSSFSARERLETLKRNKSRTKNIRNMFPRMERIALVILVVVFWTQQMYSNFTMMPGKGSLEKEHEHVLGGGGVRRGGGGVLTSTNRKKSNGNNNVVRFTTSDLNSGIHTETRRVRREGTANRKESIGSSKEKDAAASGAGTPARPATPRWFTRQAREFWKVYEDDVAMNCPEGTDEEEGCALPQETYVNFAKLSINDQTATLKHLGLPAIRARDLLLNGVSDADKQSLLLLSVDATRAKEIIEYTATLPALKLIKRGILRSPRKVLAVLAALNDKTEALDRILPHLTTTRGGSAGSSENENEEHRHPHHQRLHKQPLRPFLSWFPDADIAELLSASSALQASIAVETLSLKKLADVFTRMLTPPSKETATSSSTSTSGSSGSRASAAAKRHSTGSSSTAAAKTIAMILEASRRSQAAKILARLDLDSQTLLYSKMDEATAEALKSRVSLISPESIEEEDESVARTDETQTFDFAQINDAIQSVNKDIKSSEEKAKNERDKMEKAGLSWRGVGW</sequence>
<feature type="region of interest" description="Disordered" evidence="1">
    <location>
        <begin position="329"/>
        <end position="359"/>
    </location>
</feature>
<accession>K8EA19</accession>
<feature type="compositionally biased region" description="Basic and acidic residues" evidence="1">
    <location>
        <begin position="533"/>
        <end position="549"/>
    </location>
</feature>
<feature type="compositionally biased region" description="Polar residues" evidence="1">
    <location>
        <begin position="136"/>
        <end position="154"/>
    </location>
</feature>
<name>K8EA19_9CHLO</name>
<feature type="region of interest" description="Disordered" evidence="1">
    <location>
        <begin position="115"/>
        <end position="195"/>
    </location>
</feature>
<evidence type="ECO:0000256" key="1">
    <source>
        <dbReference type="SAM" id="MobiDB-lite"/>
    </source>
</evidence>
<feature type="compositionally biased region" description="Low complexity" evidence="1">
    <location>
        <begin position="22"/>
        <end position="34"/>
    </location>
</feature>
<feature type="compositionally biased region" description="Gly residues" evidence="1">
    <location>
        <begin position="115"/>
        <end position="126"/>
    </location>
</feature>